<name>A0AA88M6Z8_TACVA</name>
<keyword evidence="2" id="KW-1133">Transmembrane helix</keyword>
<accession>A0AA88M6Z8</accession>
<evidence type="ECO:0000256" key="1">
    <source>
        <dbReference type="ARBA" id="ARBA00009923"/>
    </source>
</evidence>
<dbReference type="SMART" id="SM00198">
    <property type="entry name" value="SCP"/>
    <property type="match status" value="1"/>
</dbReference>
<dbReference type="PANTHER" id="PTHR10334">
    <property type="entry name" value="CYSTEINE-RICH SECRETORY PROTEIN-RELATED"/>
    <property type="match status" value="1"/>
</dbReference>
<dbReference type="PRINTS" id="PR00837">
    <property type="entry name" value="V5TPXLIKE"/>
</dbReference>
<sequence length="267" mass="30041">MANILYVSLQLALLLSSFPLSMMENPLPDITDQQFIESCVNEHNNARTNANPSASNMRYMTWDDGLAVLARAWARNCLFEHNPRRNHPVFPSVGENIWAGTPGTRVQVKSMIKSWVNEVQHYNYYTLACTNVCGHYTQVVWATTYKVGCAVIFCPDGVRQTSFSHRPGALFVCNYATAGNYPRTPPYKDGPACSGCGGEKCYNKLCQNSTRDAAIYNNWQPDWDPALHECGVFCKAVLIIRPMALLSIFVSVYVIQRHCTNMFAYIN</sequence>
<dbReference type="Gene3D" id="3.40.33.10">
    <property type="entry name" value="CAP"/>
    <property type="match status" value="1"/>
</dbReference>
<dbReference type="AlphaFoldDB" id="A0AA88M6Z8"/>
<dbReference type="GO" id="GO:0005576">
    <property type="term" value="C:extracellular region"/>
    <property type="evidence" value="ECO:0007669"/>
    <property type="project" value="InterPro"/>
</dbReference>
<feature type="chain" id="PRO_5041637013" description="SCP domain-containing protein" evidence="3">
    <location>
        <begin position="24"/>
        <end position="267"/>
    </location>
</feature>
<keyword evidence="2" id="KW-0472">Membrane</keyword>
<feature type="signal peptide" evidence="3">
    <location>
        <begin position="1"/>
        <end position="23"/>
    </location>
</feature>
<keyword evidence="2" id="KW-0812">Transmembrane</keyword>
<dbReference type="InterPro" id="IPR018244">
    <property type="entry name" value="Allrgn_V5/Tpx1_CS"/>
</dbReference>
<dbReference type="SUPFAM" id="SSF55797">
    <property type="entry name" value="PR-1-like"/>
    <property type="match status" value="1"/>
</dbReference>
<evidence type="ECO:0000256" key="3">
    <source>
        <dbReference type="SAM" id="SignalP"/>
    </source>
</evidence>
<dbReference type="EMBL" id="JAVHJS010000016">
    <property type="protein sequence ID" value="KAK2832077.1"/>
    <property type="molecule type" value="Genomic_DNA"/>
</dbReference>
<dbReference type="Proteomes" id="UP001187315">
    <property type="component" value="Unassembled WGS sequence"/>
</dbReference>
<dbReference type="PRINTS" id="PR00838">
    <property type="entry name" value="V5ALLERGEN"/>
</dbReference>
<feature type="transmembrane region" description="Helical" evidence="2">
    <location>
        <begin position="236"/>
        <end position="255"/>
    </location>
</feature>
<dbReference type="Pfam" id="PF00188">
    <property type="entry name" value="CAP"/>
    <property type="match status" value="1"/>
</dbReference>
<dbReference type="InterPro" id="IPR035940">
    <property type="entry name" value="CAP_sf"/>
</dbReference>
<dbReference type="InterPro" id="IPR002413">
    <property type="entry name" value="V5_allergen-like"/>
</dbReference>
<comment type="caution">
    <text evidence="5">The sequence shown here is derived from an EMBL/GenBank/DDBJ whole genome shotgun (WGS) entry which is preliminary data.</text>
</comment>
<evidence type="ECO:0000259" key="4">
    <source>
        <dbReference type="SMART" id="SM00198"/>
    </source>
</evidence>
<dbReference type="InterPro" id="IPR001283">
    <property type="entry name" value="CRISP-related"/>
</dbReference>
<organism evidence="5 6">
    <name type="scientific">Tachysurus vachellii</name>
    <name type="common">Darkbarbel catfish</name>
    <name type="synonym">Pelteobagrus vachellii</name>
    <dbReference type="NCBI Taxonomy" id="175792"/>
    <lineage>
        <taxon>Eukaryota</taxon>
        <taxon>Metazoa</taxon>
        <taxon>Chordata</taxon>
        <taxon>Craniata</taxon>
        <taxon>Vertebrata</taxon>
        <taxon>Euteleostomi</taxon>
        <taxon>Actinopterygii</taxon>
        <taxon>Neopterygii</taxon>
        <taxon>Teleostei</taxon>
        <taxon>Ostariophysi</taxon>
        <taxon>Siluriformes</taxon>
        <taxon>Bagridae</taxon>
        <taxon>Tachysurus</taxon>
    </lineage>
</organism>
<reference evidence="5" key="1">
    <citation type="submission" date="2023-08" db="EMBL/GenBank/DDBJ databases">
        <title>Pelteobagrus vachellii genome.</title>
        <authorList>
            <person name="Liu H."/>
        </authorList>
    </citation>
    <scope>NUCLEOTIDE SEQUENCE</scope>
    <source>
        <strain evidence="5">PRFRI_2022a</strain>
        <tissue evidence="5">Muscle</tissue>
    </source>
</reference>
<proteinExistence type="inferred from homology"/>
<evidence type="ECO:0000313" key="5">
    <source>
        <dbReference type="EMBL" id="KAK2832077.1"/>
    </source>
</evidence>
<evidence type="ECO:0000256" key="2">
    <source>
        <dbReference type="SAM" id="Phobius"/>
    </source>
</evidence>
<gene>
    <name evidence="5" type="ORF">Q7C36_015539</name>
</gene>
<evidence type="ECO:0000313" key="6">
    <source>
        <dbReference type="Proteomes" id="UP001187315"/>
    </source>
</evidence>
<feature type="domain" description="SCP" evidence="4">
    <location>
        <begin position="34"/>
        <end position="183"/>
    </location>
</feature>
<keyword evidence="3" id="KW-0732">Signal</keyword>
<comment type="similarity">
    <text evidence="1">Belongs to the CRISP family.</text>
</comment>
<dbReference type="InterPro" id="IPR014044">
    <property type="entry name" value="CAP_dom"/>
</dbReference>
<protein>
    <recommendedName>
        <fullName evidence="4">SCP domain-containing protein</fullName>
    </recommendedName>
</protein>
<keyword evidence="6" id="KW-1185">Reference proteome</keyword>
<dbReference type="PROSITE" id="PS01009">
    <property type="entry name" value="CRISP_1"/>
    <property type="match status" value="1"/>
</dbReference>